<evidence type="ECO:0000313" key="1">
    <source>
        <dbReference type="EnsemblPlants" id="EMT29628"/>
    </source>
</evidence>
<sequence>MWQPSGIQCRTSQNYKSLLSCSCFMVQFRDDSPLEALSDYHSTSTCLMDKHMVLPPGNDTGYGDYKIITHCCPRFQPEQHEANCYSTTSPDLTLHTTGPCTDLQSQILHEMSFWYLGLPRVRMYWRHVKLISAIERWVPSQPQNVSVITIAEVVNDAVHYSLGMPRESLCEEFLAGGASTTVSVTALQVSATEAKKILAMPFDPDD</sequence>
<protein>
    <submittedName>
        <fullName evidence="1">Uncharacterized protein</fullName>
    </submittedName>
</protein>
<accession>M8C6D9</accession>
<organism evidence="1">
    <name type="scientific">Aegilops tauschii</name>
    <name type="common">Tausch's goatgrass</name>
    <name type="synonym">Aegilops squarrosa</name>
    <dbReference type="NCBI Taxonomy" id="37682"/>
    <lineage>
        <taxon>Eukaryota</taxon>
        <taxon>Viridiplantae</taxon>
        <taxon>Streptophyta</taxon>
        <taxon>Embryophyta</taxon>
        <taxon>Tracheophyta</taxon>
        <taxon>Spermatophyta</taxon>
        <taxon>Magnoliopsida</taxon>
        <taxon>Liliopsida</taxon>
        <taxon>Poales</taxon>
        <taxon>Poaceae</taxon>
        <taxon>BOP clade</taxon>
        <taxon>Pooideae</taxon>
        <taxon>Triticodae</taxon>
        <taxon>Triticeae</taxon>
        <taxon>Triticinae</taxon>
        <taxon>Aegilops</taxon>
    </lineage>
</organism>
<name>M8C6D9_AEGTA</name>
<reference evidence="1" key="1">
    <citation type="submission" date="2015-06" db="UniProtKB">
        <authorList>
            <consortium name="EnsemblPlants"/>
        </authorList>
    </citation>
    <scope>IDENTIFICATION</scope>
</reference>
<dbReference type="EnsemblPlants" id="EMT29628">
    <property type="protein sequence ID" value="EMT29628"/>
    <property type="gene ID" value="F775_05816"/>
</dbReference>
<proteinExistence type="predicted"/>
<dbReference type="AlphaFoldDB" id="M8C6D9"/>